<feature type="compositionally biased region" description="Acidic residues" evidence="1">
    <location>
        <begin position="97"/>
        <end position="113"/>
    </location>
</feature>
<dbReference type="RefSeq" id="XP_007830488.1">
    <property type="nucleotide sequence ID" value="XM_007832297.1"/>
</dbReference>
<feature type="region of interest" description="Disordered" evidence="1">
    <location>
        <begin position="1"/>
        <end position="113"/>
    </location>
</feature>
<dbReference type="GeneID" id="19268729"/>
<evidence type="ECO:0000313" key="3">
    <source>
        <dbReference type="Proteomes" id="UP000030651"/>
    </source>
</evidence>
<dbReference type="HOGENOM" id="CLU_850220_0_0_1"/>
<gene>
    <name evidence="2" type="ORF">PFICI_03716</name>
</gene>
<dbReference type="EMBL" id="KI912110">
    <property type="protein sequence ID" value="ETS85691.1"/>
    <property type="molecule type" value="Genomic_DNA"/>
</dbReference>
<evidence type="ECO:0000256" key="1">
    <source>
        <dbReference type="SAM" id="MobiDB-lite"/>
    </source>
</evidence>
<feature type="compositionally biased region" description="Polar residues" evidence="1">
    <location>
        <begin position="67"/>
        <end position="90"/>
    </location>
</feature>
<dbReference type="Proteomes" id="UP000030651">
    <property type="component" value="Unassembled WGS sequence"/>
</dbReference>
<accession>W3XKD0</accession>
<dbReference type="KEGG" id="pfy:PFICI_03716"/>
<reference evidence="3" key="1">
    <citation type="journal article" date="2015" name="BMC Genomics">
        <title>Genomic and transcriptomic analysis of the endophytic fungus Pestalotiopsis fici reveals its lifestyle and high potential for synthesis of natural products.</title>
        <authorList>
            <person name="Wang X."/>
            <person name="Zhang X."/>
            <person name="Liu L."/>
            <person name="Xiang M."/>
            <person name="Wang W."/>
            <person name="Sun X."/>
            <person name="Che Y."/>
            <person name="Guo L."/>
            <person name="Liu G."/>
            <person name="Guo L."/>
            <person name="Wang C."/>
            <person name="Yin W.B."/>
            <person name="Stadler M."/>
            <person name="Zhang X."/>
            <person name="Liu X."/>
        </authorList>
    </citation>
    <scope>NUCLEOTIDE SEQUENCE [LARGE SCALE GENOMIC DNA]</scope>
    <source>
        <strain evidence="3">W106-1 / CGMCC3.15140</strain>
    </source>
</reference>
<dbReference type="InParanoid" id="W3XKD0"/>
<dbReference type="AlphaFoldDB" id="W3XKD0"/>
<keyword evidence="3" id="KW-1185">Reference proteome</keyword>
<organism evidence="2 3">
    <name type="scientific">Pestalotiopsis fici (strain W106-1 / CGMCC3.15140)</name>
    <dbReference type="NCBI Taxonomy" id="1229662"/>
    <lineage>
        <taxon>Eukaryota</taxon>
        <taxon>Fungi</taxon>
        <taxon>Dikarya</taxon>
        <taxon>Ascomycota</taxon>
        <taxon>Pezizomycotina</taxon>
        <taxon>Sordariomycetes</taxon>
        <taxon>Xylariomycetidae</taxon>
        <taxon>Amphisphaeriales</taxon>
        <taxon>Sporocadaceae</taxon>
        <taxon>Pestalotiopsis</taxon>
    </lineage>
</organism>
<protein>
    <submittedName>
        <fullName evidence="2">Uncharacterized protein</fullName>
    </submittedName>
</protein>
<feature type="compositionally biased region" description="Basic and acidic residues" evidence="1">
    <location>
        <begin position="30"/>
        <end position="40"/>
    </location>
</feature>
<proteinExistence type="predicted"/>
<sequence length="327" mass="36829">MASHNLPVQPRSQARPNPYPPRGMTLLPRDPIRVATRDPDPDSGEDFTLLSRDSGSPDLMSGAIPDRTTNGIPSHTENSSPVPMQTNDSVRTGIDDSVTEENDENDDDDDDDGTLPEDFSFWHVCIRCILVMNADYTPSSARPLWPKCCFGDDYFPTICKACLRTGSRCELPPRGLERETTILMNIIGWARKEIFDSHQRLIPPVACRDIANEVHKLSRVYEGVLMEHCLQHSLLVYKLADGRGPSGSRDTILHGYEKYMDSCRKAAARDFQPLNPGADYQTMRQHQARIMGGLKYGDKGYMPWRTCLSNLFRDIRKVLIQSNGDED</sequence>
<name>W3XKD0_PESFW</name>
<evidence type="ECO:0000313" key="2">
    <source>
        <dbReference type="EMBL" id="ETS85691.1"/>
    </source>
</evidence>